<dbReference type="GeneID" id="108806984"/>
<dbReference type="InterPro" id="IPR040353">
    <property type="entry name" value="FLX/FLX-like"/>
</dbReference>
<evidence type="ECO:0000313" key="8">
    <source>
        <dbReference type="Proteomes" id="UP000504610"/>
    </source>
</evidence>
<proteinExistence type="inferred from homology"/>
<dbReference type="GO" id="GO:0009908">
    <property type="term" value="P:flower development"/>
    <property type="evidence" value="ECO:0007669"/>
    <property type="project" value="UniProtKB-KW"/>
</dbReference>
<dbReference type="OrthoDB" id="1928946at2759"/>
<feature type="compositionally biased region" description="Low complexity" evidence="7">
    <location>
        <begin position="8"/>
        <end position="18"/>
    </location>
</feature>
<dbReference type="PANTHER" id="PTHR33405:SF17">
    <property type="entry name" value="PROTEIN FLC EXPRESSOR"/>
    <property type="match status" value="1"/>
</dbReference>
<dbReference type="RefSeq" id="XP_018434713.2">
    <property type="nucleotide sequence ID" value="XM_018579211.2"/>
</dbReference>
<evidence type="ECO:0000256" key="1">
    <source>
        <dbReference type="ARBA" id="ARBA00005405"/>
    </source>
</evidence>
<keyword evidence="3" id="KW-0221">Differentiation</keyword>
<comment type="similarity">
    <text evidence="1">Belongs to the FLX family.</text>
</comment>
<gene>
    <name evidence="9" type="primary">LOC108806984</name>
</gene>
<protein>
    <submittedName>
        <fullName evidence="9">Protein FLC EXPRESSOR</fullName>
    </submittedName>
</protein>
<accession>A0A6J0JGF9</accession>
<sequence>MAGRDRYLPSSSSSSLRLSESHLTESDMNRTRSALLEEKIATQHREIQSILTDNQKLALAHLGVKDQLNLAKRELARLLEAAAAVKSDTEAKVREVYQNSLRMEAEARVVNGIGAELDQVRSDVQRLAEDREKLTAELAMLSGEIAKAKPNSDRAVEVRVEIESLREEVSKGRAALELEKKTRASNLHHERGMEKTIDHLNREVVKLEEELADLEAKAKAAAEAAQTPSPGLVASYGNSDDIYGSQGLQYPEANGSHQVHGALDCLPQQPANNTQHSSVP</sequence>
<feature type="region of interest" description="Disordered" evidence="7">
    <location>
        <begin position="1"/>
        <end position="30"/>
    </location>
</feature>
<evidence type="ECO:0000256" key="5">
    <source>
        <dbReference type="ARBA" id="ARBA00023089"/>
    </source>
</evidence>
<keyword evidence="2" id="KW-0217">Developmental protein</keyword>
<reference evidence="9" key="2">
    <citation type="submission" date="2025-08" db="UniProtKB">
        <authorList>
            <consortium name="RefSeq"/>
        </authorList>
    </citation>
    <scope>IDENTIFICATION</scope>
    <source>
        <tissue evidence="9">Leaf</tissue>
    </source>
</reference>
<dbReference type="PANTHER" id="PTHR33405">
    <property type="entry name" value="PROTEIN FLX-LIKE 2"/>
    <property type="match status" value="1"/>
</dbReference>
<keyword evidence="8" id="KW-1185">Reference proteome</keyword>
<evidence type="ECO:0000256" key="6">
    <source>
        <dbReference type="SAM" id="Coils"/>
    </source>
</evidence>
<dbReference type="AlphaFoldDB" id="A0A6J0JGF9"/>
<feature type="compositionally biased region" description="Basic and acidic residues" evidence="7">
    <location>
        <begin position="19"/>
        <end position="30"/>
    </location>
</feature>
<feature type="coiled-coil region" evidence="6">
    <location>
        <begin position="117"/>
        <end position="144"/>
    </location>
</feature>
<dbReference type="GO" id="GO:0030154">
    <property type="term" value="P:cell differentiation"/>
    <property type="evidence" value="ECO:0007669"/>
    <property type="project" value="UniProtKB-KW"/>
</dbReference>
<organism evidence="8 9">
    <name type="scientific">Raphanus sativus</name>
    <name type="common">Radish</name>
    <name type="synonym">Raphanus raphanistrum var. sativus</name>
    <dbReference type="NCBI Taxonomy" id="3726"/>
    <lineage>
        <taxon>Eukaryota</taxon>
        <taxon>Viridiplantae</taxon>
        <taxon>Streptophyta</taxon>
        <taxon>Embryophyta</taxon>
        <taxon>Tracheophyta</taxon>
        <taxon>Spermatophyta</taxon>
        <taxon>Magnoliopsida</taxon>
        <taxon>eudicotyledons</taxon>
        <taxon>Gunneridae</taxon>
        <taxon>Pentapetalae</taxon>
        <taxon>rosids</taxon>
        <taxon>malvids</taxon>
        <taxon>Brassicales</taxon>
        <taxon>Brassicaceae</taxon>
        <taxon>Brassiceae</taxon>
        <taxon>Raphanus</taxon>
    </lineage>
</organism>
<feature type="compositionally biased region" description="Polar residues" evidence="7">
    <location>
        <begin position="269"/>
        <end position="280"/>
    </location>
</feature>
<feature type="region of interest" description="Disordered" evidence="7">
    <location>
        <begin position="220"/>
        <end position="280"/>
    </location>
</feature>
<evidence type="ECO:0000256" key="3">
    <source>
        <dbReference type="ARBA" id="ARBA00022782"/>
    </source>
</evidence>
<evidence type="ECO:0000256" key="2">
    <source>
        <dbReference type="ARBA" id="ARBA00022473"/>
    </source>
</evidence>
<evidence type="ECO:0000256" key="7">
    <source>
        <dbReference type="SAM" id="MobiDB-lite"/>
    </source>
</evidence>
<keyword evidence="5" id="KW-0287">Flowering</keyword>
<dbReference type="Proteomes" id="UP000504610">
    <property type="component" value="Chromosome 6"/>
</dbReference>
<reference evidence="8" key="1">
    <citation type="journal article" date="2019" name="Database">
        <title>The radish genome database (RadishGD): an integrated information resource for radish genomics.</title>
        <authorList>
            <person name="Yu H.J."/>
            <person name="Baek S."/>
            <person name="Lee Y.J."/>
            <person name="Cho A."/>
            <person name="Mun J.H."/>
        </authorList>
    </citation>
    <scope>NUCLEOTIDE SEQUENCE [LARGE SCALE GENOMIC DNA]</scope>
    <source>
        <strain evidence="8">cv. WK10039</strain>
    </source>
</reference>
<evidence type="ECO:0000313" key="9">
    <source>
        <dbReference type="RefSeq" id="XP_018434713.2"/>
    </source>
</evidence>
<keyword evidence="4 6" id="KW-0175">Coiled coil</keyword>
<dbReference type="KEGG" id="rsz:108806984"/>
<evidence type="ECO:0000256" key="4">
    <source>
        <dbReference type="ARBA" id="ARBA00023054"/>
    </source>
</evidence>
<name>A0A6J0JGF9_RAPSA</name>